<feature type="transmembrane region" description="Helical" evidence="4">
    <location>
        <begin position="41"/>
        <end position="61"/>
    </location>
</feature>
<dbReference type="SUPFAM" id="SSF55073">
    <property type="entry name" value="Nucleotide cyclase"/>
    <property type="match status" value="1"/>
</dbReference>
<dbReference type="Pfam" id="PF05230">
    <property type="entry name" value="MASE2"/>
    <property type="match status" value="1"/>
</dbReference>
<dbReference type="AlphaFoldDB" id="A0A266N9D2"/>
<dbReference type="GO" id="GO:1902201">
    <property type="term" value="P:negative regulation of bacterial-type flagellum-dependent cell motility"/>
    <property type="evidence" value="ECO:0007669"/>
    <property type="project" value="TreeGrafter"/>
</dbReference>
<organism evidence="6 7">
    <name type="scientific">Pseudomonas lundensis</name>
    <dbReference type="NCBI Taxonomy" id="86185"/>
    <lineage>
        <taxon>Bacteria</taxon>
        <taxon>Pseudomonadati</taxon>
        <taxon>Pseudomonadota</taxon>
        <taxon>Gammaproteobacteria</taxon>
        <taxon>Pseudomonadales</taxon>
        <taxon>Pseudomonadaceae</taxon>
        <taxon>Pseudomonas</taxon>
    </lineage>
</organism>
<dbReference type="EMBL" id="NQKI01000025">
    <property type="protein sequence ID" value="OZY58577.1"/>
    <property type="molecule type" value="Genomic_DNA"/>
</dbReference>
<feature type="transmembrane region" description="Helical" evidence="4">
    <location>
        <begin position="116"/>
        <end position="135"/>
    </location>
</feature>
<dbReference type="GO" id="GO:0052621">
    <property type="term" value="F:diguanylate cyclase activity"/>
    <property type="evidence" value="ECO:0007669"/>
    <property type="project" value="UniProtKB-EC"/>
</dbReference>
<dbReference type="CDD" id="cd01949">
    <property type="entry name" value="GGDEF"/>
    <property type="match status" value="1"/>
</dbReference>
<dbReference type="GO" id="GO:0005886">
    <property type="term" value="C:plasma membrane"/>
    <property type="evidence" value="ECO:0007669"/>
    <property type="project" value="UniProtKB-SubCell"/>
</dbReference>
<evidence type="ECO:0000259" key="5">
    <source>
        <dbReference type="PROSITE" id="PS50887"/>
    </source>
</evidence>
<dbReference type="PANTHER" id="PTHR45138:SF24">
    <property type="entry name" value="DIGUANYLATE CYCLASE DGCC-RELATED"/>
    <property type="match status" value="1"/>
</dbReference>
<keyword evidence="4" id="KW-0812">Transmembrane</keyword>
<keyword evidence="4" id="KW-0472">Membrane</keyword>
<dbReference type="InterPro" id="IPR043128">
    <property type="entry name" value="Rev_trsase/Diguanyl_cyclase"/>
</dbReference>
<protein>
    <recommendedName>
        <fullName evidence="3">diguanylate cyclase</fullName>
        <ecNumber evidence="3">2.7.7.65</ecNumber>
    </recommendedName>
</protein>
<comment type="subcellular location">
    <subcellularLocation>
        <location evidence="2">Cell inner membrane</location>
    </subcellularLocation>
</comment>
<keyword evidence="4" id="KW-1133">Transmembrane helix</keyword>
<gene>
    <name evidence="6" type="ORF">CJF39_15795</name>
</gene>
<accession>A0A266N9D2</accession>
<dbReference type="Proteomes" id="UP000215788">
    <property type="component" value="Unassembled WGS sequence"/>
</dbReference>
<comment type="caution">
    <text evidence="6">The sequence shown here is derived from an EMBL/GenBank/DDBJ whole genome shotgun (WGS) entry which is preliminary data.</text>
</comment>
<dbReference type="InterPro" id="IPR050469">
    <property type="entry name" value="Diguanylate_Cyclase"/>
</dbReference>
<dbReference type="EC" id="2.7.7.65" evidence="3"/>
<dbReference type="InterPro" id="IPR029787">
    <property type="entry name" value="Nucleotide_cyclase"/>
</dbReference>
<evidence type="ECO:0000256" key="2">
    <source>
        <dbReference type="ARBA" id="ARBA00004533"/>
    </source>
</evidence>
<name>A0A266N9D2_9PSED</name>
<dbReference type="FunFam" id="3.30.70.270:FF:000001">
    <property type="entry name" value="Diguanylate cyclase domain protein"/>
    <property type="match status" value="1"/>
</dbReference>
<feature type="domain" description="GGDEF" evidence="5">
    <location>
        <begin position="214"/>
        <end position="346"/>
    </location>
</feature>
<dbReference type="InterPro" id="IPR007894">
    <property type="entry name" value="MASE2"/>
</dbReference>
<evidence type="ECO:0000313" key="7">
    <source>
        <dbReference type="Proteomes" id="UP000215788"/>
    </source>
</evidence>
<feature type="transmembrane region" description="Helical" evidence="4">
    <location>
        <begin position="16"/>
        <end position="35"/>
    </location>
</feature>
<dbReference type="RefSeq" id="WP_094994261.1">
    <property type="nucleotide sequence ID" value="NZ_NQKI01000025.1"/>
</dbReference>
<evidence type="ECO:0000256" key="1">
    <source>
        <dbReference type="ARBA" id="ARBA00001946"/>
    </source>
</evidence>
<dbReference type="Gene3D" id="3.30.70.270">
    <property type="match status" value="1"/>
</dbReference>
<evidence type="ECO:0000256" key="4">
    <source>
        <dbReference type="SAM" id="Phobius"/>
    </source>
</evidence>
<dbReference type="OrthoDB" id="9812260at2"/>
<dbReference type="SMART" id="SM00267">
    <property type="entry name" value="GGDEF"/>
    <property type="match status" value="1"/>
</dbReference>
<dbReference type="PANTHER" id="PTHR45138">
    <property type="entry name" value="REGULATORY COMPONENTS OF SENSORY TRANSDUCTION SYSTEM"/>
    <property type="match status" value="1"/>
</dbReference>
<dbReference type="PROSITE" id="PS50887">
    <property type="entry name" value="GGDEF"/>
    <property type="match status" value="1"/>
</dbReference>
<dbReference type="GO" id="GO:0043709">
    <property type="term" value="P:cell adhesion involved in single-species biofilm formation"/>
    <property type="evidence" value="ECO:0007669"/>
    <property type="project" value="TreeGrafter"/>
</dbReference>
<dbReference type="Pfam" id="PF00990">
    <property type="entry name" value="GGDEF"/>
    <property type="match status" value="1"/>
</dbReference>
<feature type="transmembrane region" description="Helical" evidence="4">
    <location>
        <begin position="147"/>
        <end position="170"/>
    </location>
</feature>
<dbReference type="NCBIfam" id="TIGR00254">
    <property type="entry name" value="GGDEF"/>
    <property type="match status" value="1"/>
</dbReference>
<dbReference type="InterPro" id="IPR000160">
    <property type="entry name" value="GGDEF_dom"/>
</dbReference>
<sequence length="358" mass="39892">MDHKRGKGLSFAKRIYVPRIVGLGIGCFSVMATLYPLDRPAWVWVLLLFNGFIWPHLALLLSTRSAYPFQAERRNMLIDSLWGGFWAASMQFNPLPTVTILSMMTMNNVAAGGQKMLLRGAIAQLSGVLISWSLLGAAFNTTITPLQIYACLPMLTLYPFAVGMVCYRLAIKLVEHKRTLSALSRTDSLTGLLNHGSWKDLLKLSFEQCRQNNARATLALIDIDHFKGINDTYGHIVGDSVLRQFSKQLKDNLRAEDLAGRYGGDEFCVILPDRNLEQAQDIMERLRQVFCNDLHNNDPALRVSLSIGLASYRAEFNDASLWLGEADKALYIAKNTGRNKISIAAADVFPEPALRNPG</sequence>
<comment type="cofactor">
    <cofactor evidence="1">
        <name>Mg(2+)</name>
        <dbReference type="ChEBI" id="CHEBI:18420"/>
    </cofactor>
</comment>
<evidence type="ECO:0000256" key="3">
    <source>
        <dbReference type="ARBA" id="ARBA00012528"/>
    </source>
</evidence>
<reference evidence="6 7" key="1">
    <citation type="submission" date="2017-08" db="EMBL/GenBank/DDBJ databases">
        <title>Genomic and metabolic characterisation of spoilage-associated Pseudomonas species.</title>
        <authorList>
            <person name="Stanborough T."/>
            <person name="Fegan N."/>
            <person name="Powell S.M."/>
            <person name="Singh T."/>
            <person name="Tamplin M.L."/>
            <person name="Chandry P.S."/>
        </authorList>
    </citation>
    <scope>NUCLEOTIDE SEQUENCE [LARGE SCALE GENOMIC DNA]</scope>
    <source>
        <strain evidence="6 7">L1802</strain>
    </source>
</reference>
<proteinExistence type="predicted"/>
<evidence type="ECO:0000313" key="6">
    <source>
        <dbReference type="EMBL" id="OZY58577.1"/>
    </source>
</evidence>